<reference evidence="5 6" key="1">
    <citation type="submission" date="2017-04" db="EMBL/GenBank/DDBJ databases">
        <authorList>
            <person name="Afonso C.L."/>
            <person name="Miller P.J."/>
            <person name="Scott M.A."/>
            <person name="Spackman E."/>
            <person name="Goraichik I."/>
            <person name="Dimitrov K.M."/>
            <person name="Suarez D.L."/>
            <person name="Swayne D.E."/>
        </authorList>
    </citation>
    <scope>NUCLEOTIDE SEQUENCE [LARGE SCALE GENOMIC DNA]</scope>
    <source>
        <strain evidence="5 6">DSM 12555</strain>
    </source>
</reference>
<dbReference type="SUPFAM" id="SSF46785">
    <property type="entry name" value="Winged helix' DNA-binding domain"/>
    <property type="match status" value="1"/>
</dbReference>
<sequence>MDINKQSNQAKKITSVNDDIAYSSLRKDIIELRLRPGNIVSIKNLCEHYQINRSPMRDALLRLQEEGLVELLPQSGTMISKIDIYRVKKERFLRMCVEKNVIKLFADNPKEQFINCLKTSVENQKMSIKNKDIRSFLDLDDEFHNVFYEATGNSFCANIIFKVSTHYRRMRLLINSDIEIAKTVLSEHCEMINAFENNDASKIEKLFDNHLDKIGSQQFIFSEKYPDLFINNDTSKEYDSLNNDFFLTL</sequence>
<dbReference type="PANTHER" id="PTHR43537">
    <property type="entry name" value="TRANSCRIPTIONAL REGULATOR, GNTR FAMILY"/>
    <property type="match status" value="1"/>
</dbReference>
<dbReference type="InterPro" id="IPR036388">
    <property type="entry name" value="WH-like_DNA-bd_sf"/>
</dbReference>
<evidence type="ECO:0000313" key="6">
    <source>
        <dbReference type="Proteomes" id="UP000192468"/>
    </source>
</evidence>
<dbReference type="CDD" id="cd07377">
    <property type="entry name" value="WHTH_GntR"/>
    <property type="match status" value="1"/>
</dbReference>
<dbReference type="EMBL" id="FWXH01000014">
    <property type="protein sequence ID" value="SMC26723.1"/>
    <property type="molecule type" value="Genomic_DNA"/>
</dbReference>
<dbReference type="PROSITE" id="PS50949">
    <property type="entry name" value="HTH_GNTR"/>
    <property type="match status" value="1"/>
</dbReference>
<dbReference type="Gene3D" id="1.10.10.10">
    <property type="entry name" value="Winged helix-like DNA-binding domain superfamily/Winged helix DNA-binding domain"/>
    <property type="match status" value="1"/>
</dbReference>
<dbReference type="OrthoDB" id="389878at2"/>
<dbReference type="InterPro" id="IPR036390">
    <property type="entry name" value="WH_DNA-bd_sf"/>
</dbReference>
<dbReference type="InterPro" id="IPR000524">
    <property type="entry name" value="Tscrpt_reg_HTH_GntR"/>
</dbReference>
<dbReference type="GO" id="GO:0003700">
    <property type="term" value="F:DNA-binding transcription factor activity"/>
    <property type="evidence" value="ECO:0007669"/>
    <property type="project" value="InterPro"/>
</dbReference>
<accession>A0A1W1XRZ1</accession>
<gene>
    <name evidence="5" type="ORF">SAMN02745134_02913</name>
</gene>
<name>A0A1W1XRZ1_9CLOT</name>
<dbReference type="RefSeq" id="WP_084116712.1">
    <property type="nucleotide sequence ID" value="NZ_FWXH01000014.1"/>
</dbReference>
<evidence type="ECO:0000256" key="1">
    <source>
        <dbReference type="ARBA" id="ARBA00023015"/>
    </source>
</evidence>
<evidence type="ECO:0000313" key="5">
    <source>
        <dbReference type="EMBL" id="SMC26723.1"/>
    </source>
</evidence>
<dbReference type="SUPFAM" id="SSF48008">
    <property type="entry name" value="GntR ligand-binding domain-like"/>
    <property type="match status" value="1"/>
</dbReference>
<dbReference type="SMART" id="SM00345">
    <property type="entry name" value="HTH_GNTR"/>
    <property type="match status" value="1"/>
</dbReference>
<dbReference type="Pfam" id="PF07729">
    <property type="entry name" value="FCD"/>
    <property type="match status" value="1"/>
</dbReference>
<dbReference type="Gene3D" id="1.20.120.530">
    <property type="entry name" value="GntR ligand-binding domain-like"/>
    <property type="match status" value="1"/>
</dbReference>
<keyword evidence="6" id="KW-1185">Reference proteome</keyword>
<keyword evidence="1" id="KW-0805">Transcription regulation</keyword>
<proteinExistence type="predicted"/>
<evidence type="ECO:0000256" key="2">
    <source>
        <dbReference type="ARBA" id="ARBA00023125"/>
    </source>
</evidence>
<evidence type="ECO:0000256" key="3">
    <source>
        <dbReference type="ARBA" id="ARBA00023163"/>
    </source>
</evidence>
<evidence type="ECO:0000259" key="4">
    <source>
        <dbReference type="PROSITE" id="PS50949"/>
    </source>
</evidence>
<dbReference type="InterPro" id="IPR008920">
    <property type="entry name" value="TF_FadR/GntR_C"/>
</dbReference>
<dbReference type="AlphaFoldDB" id="A0A1W1XRZ1"/>
<organism evidence="5 6">
    <name type="scientific">Clostridium acidisoli DSM 12555</name>
    <dbReference type="NCBI Taxonomy" id="1121291"/>
    <lineage>
        <taxon>Bacteria</taxon>
        <taxon>Bacillati</taxon>
        <taxon>Bacillota</taxon>
        <taxon>Clostridia</taxon>
        <taxon>Eubacteriales</taxon>
        <taxon>Clostridiaceae</taxon>
        <taxon>Clostridium</taxon>
    </lineage>
</organism>
<dbReference type="InterPro" id="IPR011711">
    <property type="entry name" value="GntR_C"/>
</dbReference>
<protein>
    <submittedName>
        <fullName evidence="5">DNA-binding transcriptional regulator, GntR family</fullName>
    </submittedName>
</protein>
<dbReference type="PANTHER" id="PTHR43537:SF5">
    <property type="entry name" value="UXU OPERON TRANSCRIPTIONAL REGULATOR"/>
    <property type="match status" value="1"/>
</dbReference>
<dbReference type="Pfam" id="PF00392">
    <property type="entry name" value="GntR"/>
    <property type="match status" value="1"/>
</dbReference>
<dbReference type="GO" id="GO:0003677">
    <property type="term" value="F:DNA binding"/>
    <property type="evidence" value="ECO:0007669"/>
    <property type="project" value="UniProtKB-KW"/>
</dbReference>
<dbReference type="Proteomes" id="UP000192468">
    <property type="component" value="Unassembled WGS sequence"/>
</dbReference>
<keyword evidence="2 5" id="KW-0238">DNA-binding</keyword>
<dbReference type="STRING" id="1121291.SAMN02745134_02913"/>
<keyword evidence="3" id="KW-0804">Transcription</keyword>
<feature type="domain" description="HTH gntR-type" evidence="4">
    <location>
        <begin position="15"/>
        <end position="82"/>
    </location>
</feature>